<dbReference type="Proteomes" id="UP000243459">
    <property type="component" value="Chromosome 4"/>
</dbReference>
<dbReference type="GO" id="GO:0005829">
    <property type="term" value="C:cytosol"/>
    <property type="evidence" value="ECO:0007669"/>
    <property type="project" value="TreeGrafter"/>
</dbReference>
<accession>A0A5P1EZ76</accession>
<dbReference type="EMBL" id="CM007384">
    <property type="protein sequence ID" value="ONK71252.1"/>
    <property type="molecule type" value="Genomic_DNA"/>
</dbReference>
<proteinExistence type="predicted"/>
<reference evidence="3" key="1">
    <citation type="journal article" date="2017" name="Nat. Commun.">
        <title>The asparagus genome sheds light on the origin and evolution of a young Y chromosome.</title>
        <authorList>
            <person name="Harkess A."/>
            <person name="Zhou J."/>
            <person name="Xu C."/>
            <person name="Bowers J.E."/>
            <person name="Van der Hulst R."/>
            <person name="Ayyampalayam S."/>
            <person name="Mercati F."/>
            <person name="Riccardi P."/>
            <person name="McKain M.R."/>
            <person name="Kakrana A."/>
            <person name="Tang H."/>
            <person name="Ray J."/>
            <person name="Groenendijk J."/>
            <person name="Arikit S."/>
            <person name="Mathioni S.M."/>
            <person name="Nakano M."/>
            <person name="Shan H."/>
            <person name="Telgmann-Rauber A."/>
            <person name="Kanno A."/>
            <person name="Yue Z."/>
            <person name="Chen H."/>
            <person name="Li W."/>
            <person name="Chen Y."/>
            <person name="Xu X."/>
            <person name="Zhang Y."/>
            <person name="Luo S."/>
            <person name="Chen H."/>
            <person name="Gao J."/>
            <person name="Mao Z."/>
            <person name="Pires J.C."/>
            <person name="Luo M."/>
            <person name="Kudrna D."/>
            <person name="Wing R.A."/>
            <person name="Meyers B.C."/>
            <person name="Yi K."/>
            <person name="Kong H."/>
            <person name="Lavrijsen P."/>
            <person name="Sunseri F."/>
            <person name="Falavigna A."/>
            <person name="Ye Y."/>
            <person name="Leebens-Mack J.H."/>
            <person name="Chen G."/>
        </authorList>
    </citation>
    <scope>NUCLEOTIDE SEQUENCE [LARGE SCALE GENOMIC DNA]</scope>
    <source>
        <strain evidence="3">cv. DH0086</strain>
    </source>
</reference>
<dbReference type="OMA" id="MLHVAYT"/>
<evidence type="ECO:0000256" key="1">
    <source>
        <dbReference type="SAM" id="MobiDB-lite"/>
    </source>
</evidence>
<dbReference type="PANTHER" id="PTHR10977:SF3">
    <property type="entry name" value="DIPHOSPHOMEVALONATE DECARBOXYLASE"/>
    <property type="match status" value="1"/>
</dbReference>
<name>A0A5P1EZ76_ASPOF</name>
<evidence type="ECO:0000313" key="2">
    <source>
        <dbReference type="EMBL" id="ONK71252.1"/>
    </source>
</evidence>
<dbReference type="GO" id="GO:0004163">
    <property type="term" value="F:diphosphomevalonate decarboxylase activity"/>
    <property type="evidence" value="ECO:0007669"/>
    <property type="project" value="TreeGrafter"/>
</dbReference>
<feature type="region of interest" description="Disordered" evidence="1">
    <location>
        <begin position="82"/>
        <end position="102"/>
    </location>
</feature>
<evidence type="ECO:0000313" key="3">
    <source>
        <dbReference type="Proteomes" id="UP000243459"/>
    </source>
</evidence>
<dbReference type="GO" id="GO:0019287">
    <property type="term" value="P:isopentenyl diphosphate biosynthetic process, mevalonate pathway"/>
    <property type="evidence" value="ECO:0007669"/>
    <property type="project" value="TreeGrafter"/>
</dbReference>
<gene>
    <name evidence="2" type="ORF">A4U43_C04F6490</name>
</gene>
<feature type="compositionally biased region" description="Low complexity" evidence="1">
    <location>
        <begin position="93"/>
        <end position="102"/>
    </location>
</feature>
<dbReference type="AlphaFoldDB" id="A0A5P1EZ76"/>
<organism evidence="2 3">
    <name type="scientific">Asparagus officinalis</name>
    <name type="common">Garden asparagus</name>
    <dbReference type="NCBI Taxonomy" id="4686"/>
    <lineage>
        <taxon>Eukaryota</taxon>
        <taxon>Viridiplantae</taxon>
        <taxon>Streptophyta</taxon>
        <taxon>Embryophyta</taxon>
        <taxon>Tracheophyta</taxon>
        <taxon>Spermatophyta</taxon>
        <taxon>Magnoliopsida</taxon>
        <taxon>Liliopsida</taxon>
        <taxon>Asparagales</taxon>
        <taxon>Asparagaceae</taxon>
        <taxon>Asparagoideae</taxon>
        <taxon>Asparagus</taxon>
    </lineage>
</organism>
<sequence>MIAPNRKIASLLLQRLLFFFPPPPDTELNSYVLGDKSILHEAGVESVKDIEALQPPPEIKDKLPQRSAGDLSYFICTRSGRGPTVLSEEEHSLISSETGLPK</sequence>
<keyword evidence="3" id="KW-1185">Reference proteome</keyword>
<dbReference type="Gramene" id="ONK71252">
    <property type="protein sequence ID" value="ONK71252"/>
    <property type="gene ID" value="A4U43_C04F6490"/>
</dbReference>
<protein>
    <submittedName>
        <fullName evidence="2">Uncharacterized protein</fullName>
    </submittedName>
</protein>
<dbReference type="PANTHER" id="PTHR10977">
    <property type="entry name" value="DIPHOSPHOMEVALONATE DECARBOXYLASE"/>
    <property type="match status" value="1"/>
</dbReference>